<accession>A0A839N7U0</accession>
<sequence>MTPGEVADFLATLPGCTQTGTRAIPAWYVAGRVVARLVAADELMIRCDFAERERLVRDDPETFGIPPEYEAHMKVQAMLAGDADRIRSALRGAWELQRKR</sequence>
<dbReference type="AlphaFoldDB" id="A0A839N7U0"/>
<name>A0A839N7U0_9MICO</name>
<gene>
    <name evidence="1" type="ORF">FHU39_000795</name>
</gene>
<proteinExistence type="predicted"/>
<dbReference type="RefSeq" id="WP_183319164.1">
    <property type="nucleotide sequence ID" value="NZ_JACHVQ010000001.1"/>
</dbReference>
<keyword evidence="2" id="KW-1185">Reference proteome</keyword>
<reference evidence="1 2" key="1">
    <citation type="submission" date="2020-08" db="EMBL/GenBank/DDBJ databases">
        <title>Sequencing the genomes of 1000 actinobacteria strains.</title>
        <authorList>
            <person name="Klenk H.-P."/>
        </authorList>
    </citation>
    <scope>NUCLEOTIDE SEQUENCE [LARGE SCALE GENOMIC DNA]</scope>
    <source>
        <strain evidence="1 2">DSM 105369</strain>
    </source>
</reference>
<protein>
    <recommendedName>
        <fullName evidence="3">MmcQ/YjbR family DNA-binding protein</fullName>
    </recommendedName>
</protein>
<evidence type="ECO:0000313" key="2">
    <source>
        <dbReference type="Proteomes" id="UP000559182"/>
    </source>
</evidence>
<evidence type="ECO:0000313" key="1">
    <source>
        <dbReference type="EMBL" id="MBB2890811.1"/>
    </source>
</evidence>
<organism evidence="1 2">
    <name type="scientific">Flexivirga oryzae</name>
    <dbReference type="NCBI Taxonomy" id="1794944"/>
    <lineage>
        <taxon>Bacteria</taxon>
        <taxon>Bacillati</taxon>
        <taxon>Actinomycetota</taxon>
        <taxon>Actinomycetes</taxon>
        <taxon>Micrococcales</taxon>
        <taxon>Dermacoccaceae</taxon>
        <taxon>Flexivirga</taxon>
    </lineage>
</organism>
<evidence type="ECO:0008006" key="3">
    <source>
        <dbReference type="Google" id="ProtNLM"/>
    </source>
</evidence>
<dbReference type="EMBL" id="JACHVQ010000001">
    <property type="protein sequence ID" value="MBB2890811.1"/>
    <property type="molecule type" value="Genomic_DNA"/>
</dbReference>
<dbReference type="Proteomes" id="UP000559182">
    <property type="component" value="Unassembled WGS sequence"/>
</dbReference>
<comment type="caution">
    <text evidence="1">The sequence shown here is derived from an EMBL/GenBank/DDBJ whole genome shotgun (WGS) entry which is preliminary data.</text>
</comment>